<dbReference type="Proteomes" id="UP001239111">
    <property type="component" value="Chromosome 2"/>
</dbReference>
<gene>
    <name evidence="1" type="ORF">QAD02_012677</name>
</gene>
<dbReference type="EMBL" id="CM056742">
    <property type="protein sequence ID" value="KAJ8676890.1"/>
    <property type="molecule type" value="Genomic_DNA"/>
</dbReference>
<reference evidence="1" key="1">
    <citation type="submission" date="2023-04" db="EMBL/GenBank/DDBJ databases">
        <title>A chromosome-level genome assembly of the parasitoid wasp Eretmocerus hayati.</title>
        <authorList>
            <person name="Zhong Y."/>
            <person name="Liu S."/>
            <person name="Liu Y."/>
        </authorList>
    </citation>
    <scope>NUCLEOTIDE SEQUENCE</scope>
    <source>
        <strain evidence="1">ZJU_SS_LIU_2023</strain>
    </source>
</reference>
<keyword evidence="2" id="KW-1185">Reference proteome</keyword>
<evidence type="ECO:0000313" key="1">
    <source>
        <dbReference type="EMBL" id="KAJ8676890.1"/>
    </source>
</evidence>
<comment type="caution">
    <text evidence="1">The sequence shown here is derived from an EMBL/GenBank/DDBJ whole genome shotgun (WGS) entry which is preliminary data.</text>
</comment>
<protein>
    <submittedName>
        <fullName evidence="1">Uncharacterized protein</fullName>
    </submittedName>
</protein>
<organism evidence="1 2">
    <name type="scientific">Eretmocerus hayati</name>
    <dbReference type="NCBI Taxonomy" id="131215"/>
    <lineage>
        <taxon>Eukaryota</taxon>
        <taxon>Metazoa</taxon>
        <taxon>Ecdysozoa</taxon>
        <taxon>Arthropoda</taxon>
        <taxon>Hexapoda</taxon>
        <taxon>Insecta</taxon>
        <taxon>Pterygota</taxon>
        <taxon>Neoptera</taxon>
        <taxon>Endopterygota</taxon>
        <taxon>Hymenoptera</taxon>
        <taxon>Apocrita</taxon>
        <taxon>Proctotrupomorpha</taxon>
        <taxon>Chalcidoidea</taxon>
        <taxon>Aphelinidae</taxon>
        <taxon>Aphelininae</taxon>
        <taxon>Eretmocerus</taxon>
    </lineage>
</organism>
<sequence>MARKRVADIDEAQRTAKQVRPGISMAAAIGSPPARVRGPRPESRHRASAPAPLAETTAPICRGRTPATAPPEAIANPTAANVVPPKGLSNKDASMLQQAVPEALSLLPQSTRRLILQALAQLGQLPIAGFVGYGCWSSIPPAPIDGNDRTIARCEWLMPTDTSYVRPVNYSHGDRTPSSACICNASSIPCG</sequence>
<accession>A0ACC2P540</accession>
<proteinExistence type="predicted"/>
<name>A0ACC2P540_9HYME</name>
<evidence type="ECO:0000313" key="2">
    <source>
        <dbReference type="Proteomes" id="UP001239111"/>
    </source>
</evidence>